<organism evidence="11">
    <name type="scientific">Lutzomyia longipalpis</name>
    <name type="common">Sand fly</name>
    <dbReference type="NCBI Taxonomy" id="7200"/>
    <lineage>
        <taxon>Eukaryota</taxon>
        <taxon>Metazoa</taxon>
        <taxon>Ecdysozoa</taxon>
        <taxon>Arthropoda</taxon>
        <taxon>Hexapoda</taxon>
        <taxon>Insecta</taxon>
        <taxon>Pterygota</taxon>
        <taxon>Neoptera</taxon>
        <taxon>Endopterygota</taxon>
        <taxon>Diptera</taxon>
        <taxon>Nematocera</taxon>
        <taxon>Psychodoidea</taxon>
        <taxon>Psychodidae</taxon>
        <taxon>Lutzomyia</taxon>
        <taxon>Lutzomyia</taxon>
    </lineage>
</organism>
<proteinExistence type="inferred from homology"/>
<protein>
    <recommendedName>
        <fullName evidence="3">Palmitoyl-protein thioesterase 1</fullName>
        <ecNumber evidence="2">3.1.2.22</ecNumber>
    </recommendedName>
    <alternativeName>
        <fullName evidence="8">Palmitoyl-protein hydrolase 1</fullName>
    </alternativeName>
</protein>
<dbReference type="SUPFAM" id="SSF53474">
    <property type="entry name" value="alpha/beta-Hydrolases"/>
    <property type="match status" value="1"/>
</dbReference>
<keyword evidence="6" id="KW-1015">Disulfide bond</keyword>
<dbReference type="EMBL" id="GITU01006393">
    <property type="protein sequence ID" value="MBC1175096.1"/>
    <property type="molecule type" value="Transcribed_RNA"/>
</dbReference>
<evidence type="ECO:0000256" key="9">
    <source>
        <dbReference type="ARBA" id="ARBA00047409"/>
    </source>
</evidence>
<dbReference type="GO" id="GO:0008474">
    <property type="term" value="F:palmitoyl-(protein) hydrolase activity"/>
    <property type="evidence" value="ECO:0007669"/>
    <property type="project" value="UniProtKB-EC"/>
</dbReference>
<dbReference type="FunFam" id="3.40.50.1820:FF:000107">
    <property type="entry name" value="Palmitoyl-protein thioesterase 1"/>
    <property type="match status" value="1"/>
</dbReference>
<dbReference type="PANTHER" id="PTHR11247:SF8">
    <property type="entry name" value="PALMITOYL-PROTEIN THIOESTERASE 1"/>
    <property type="match status" value="1"/>
</dbReference>
<keyword evidence="5" id="KW-0378">Hydrolase</keyword>
<dbReference type="InterPro" id="IPR002472">
    <property type="entry name" value="Palm_thioest"/>
</dbReference>
<evidence type="ECO:0000256" key="1">
    <source>
        <dbReference type="ARBA" id="ARBA00010758"/>
    </source>
</evidence>
<feature type="signal peptide" evidence="10">
    <location>
        <begin position="1"/>
        <end position="20"/>
    </location>
</feature>
<keyword evidence="4 10" id="KW-0732">Signal</keyword>
<dbReference type="PRINTS" id="PR00414">
    <property type="entry name" value="PPTHIESTRASE"/>
</dbReference>
<evidence type="ECO:0000256" key="4">
    <source>
        <dbReference type="ARBA" id="ARBA00022729"/>
    </source>
</evidence>
<dbReference type="PANTHER" id="PTHR11247">
    <property type="entry name" value="PALMITOYL-PROTEIN THIOESTERASE/DOLICHYLDIPHOSPHATASE 1"/>
    <property type="match status" value="1"/>
</dbReference>
<comment type="similarity">
    <text evidence="1">Belongs to the palmitoyl-protein thioesterase family.</text>
</comment>
<evidence type="ECO:0000256" key="10">
    <source>
        <dbReference type="SAM" id="SignalP"/>
    </source>
</evidence>
<evidence type="ECO:0000256" key="7">
    <source>
        <dbReference type="ARBA" id="ARBA00023180"/>
    </source>
</evidence>
<evidence type="ECO:0000256" key="3">
    <source>
        <dbReference type="ARBA" id="ARBA00014212"/>
    </source>
</evidence>
<name>A0A7G3AUY4_LUTLO</name>
<feature type="chain" id="PRO_5029006014" description="Palmitoyl-protein thioesterase 1" evidence="10">
    <location>
        <begin position="21"/>
        <end position="304"/>
    </location>
</feature>
<dbReference type="GO" id="GO:0005764">
    <property type="term" value="C:lysosome"/>
    <property type="evidence" value="ECO:0007669"/>
    <property type="project" value="TreeGrafter"/>
</dbReference>
<sequence length="304" mass="34562">MKLLQIIFSLFLVFFPTSNGALTGNESAANAAPLPVVLWHGMGDSCCFPFSLGSIKKLIEQQIPGIHVVSLKIGKSLIEDYESGFFVHPDKQIQEVCESLQNDPTLANGFNAIGFSQGSQFLRGLVQRCSSIQVRNLISIGGQHQGVFGLPYCPSLSRKTCEYFRKLLNYAAYEKWVQKLLVQATYWHDPLNEDAYRTGSTFLADINNERQINNDYINNIRKLNRFVMVKFLNDSMVQPIESSFFGFYAPGTDTEVLPLKQSKIYLEDRLGLQSVPIDYLECEGDHLQFTKEWFIKFIIPYLKQ</sequence>
<dbReference type="VEuPathDB" id="VectorBase:LLONM1_006271"/>
<dbReference type="Pfam" id="PF02089">
    <property type="entry name" value="Palm_thioest"/>
    <property type="match status" value="1"/>
</dbReference>
<comment type="catalytic activity">
    <reaction evidence="9">
        <text>S-hexadecanoyl-L-cysteinyl-[protein] + H2O = L-cysteinyl-[protein] + hexadecanoate + H(+)</text>
        <dbReference type="Rhea" id="RHEA:19233"/>
        <dbReference type="Rhea" id="RHEA-COMP:10131"/>
        <dbReference type="Rhea" id="RHEA-COMP:11032"/>
        <dbReference type="ChEBI" id="CHEBI:7896"/>
        <dbReference type="ChEBI" id="CHEBI:15377"/>
        <dbReference type="ChEBI" id="CHEBI:15378"/>
        <dbReference type="ChEBI" id="CHEBI:29950"/>
        <dbReference type="ChEBI" id="CHEBI:74151"/>
        <dbReference type="EC" id="3.1.2.22"/>
    </reaction>
    <physiologicalReaction direction="left-to-right" evidence="9">
        <dbReference type="Rhea" id="RHEA:19234"/>
    </physiologicalReaction>
</comment>
<dbReference type="Gene3D" id="3.40.50.1820">
    <property type="entry name" value="alpha/beta hydrolase"/>
    <property type="match status" value="1"/>
</dbReference>
<evidence type="ECO:0000256" key="6">
    <source>
        <dbReference type="ARBA" id="ARBA00023157"/>
    </source>
</evidence>
<reference evidence="11" key="1">
    <citation type="journal article" date="2020" name="BMC">
        <title>Leishmania infection induces a limited differential gene expression in the sand fly midgut.</title>
        <authorList>
            <person name="Coutinho-Abreu I.V."/>
            <person name="Serafim T.D."/>
            <person name="Meneses C."/>
            <person name="Kamhawi S."/>
            <person name="Oliveira F."/>
            <person name="Valenzuela J.G."/>
        </authorList>
    </citation>
    <scope>NUCLEOTIDE SEQUENCE</scope>
    <source>
        <strain evidence="11">Jacobina</strain>
        <tissue evidence="11">Midgut</tissue>
    </source>
</reference>
<dbReference type="GO" id="GO:0006898">
    <property type="term" value="P:receptor-mediated endocytosis"/>
    <property type="evidence" value="ECO:0007669"/>
    <property type="project" value="TreeGrafter"/>
</dbReference>
<dbReference type="EC" id="3.1.2.22" evidence="2"/>
<keyword evidence="7" id="KW-0325">Glycoprotein</keyword>
<evidence type="ECO:0000256" key="2">
    <source>
        <dbReference type="ARBA" id="ARBA00012423"/>
    </source>
</evidence>
<dbReference type="InterPro" id="IPR029058">
    <property type="entry name" value="AB_hydrolase_fold"/>
</dbReference>
<dbReference type="AlphaFoldDB" id="A0A7G3AUY4"/>
<evidence type="ECO:0000256" key="5">
    <source>
        <dbReference type="ARBA" id="ARBA00022801"/>
    </source>
</evidence>
<accession>A0A7G3AUY4</accession>
<evidence type="ECO:0000256" key="8">
    <source>
        <dbReference type="ARBA" id="ARBA00031934"/>
    </source>
</evidence>
<evidence type="ECO:0000313" key="11">
    <source>
        <dbReference type="EMBL" id="MBC1175096.1"/>
    </source>
</evidence>